<accession>A0A7C3J2J4</accession>
<comment type="caution">
    <text evidence="1">The sequence shown here is derived from an EMBL/GenBank/DDBJ whole genome shotgun (WGS) entry which is preliminary data.</text>
</comment>
<dbReference type="EMBL" id="DSTX01000012">
    <property type="protein sequence ID" value="HFK21055.1"/>
    <property type="molecule type" value="Genomic_DNA"/>
</dbReference>
<dbReference type="Gene3D" id="2.40.10.230">
    <property type="entry name" value="Probable tRNA pseudouridine synthase domain"/>
    <property type="match status" value="1"/>
</dbReference>
<gene>
    <name evidence="1" type="ORF">ENS19_07275</name>
</gene>
<sequence>MLGDGHLRYLGVALHISRSGLLTVKSTEPPRIGSKAVIKGRGPIGNVIDVFGPVGRPYVSVKLWRDFPGKHVSDVEIFVEDRDARQFRKSRRHNPKRSF</sequence>
<reference evidence="1" key="1">
    <citation type="journal article" date="2020" name="mSystems">
        <title>Genome- and Community-Level Interaction Insights into Carbon Utilization and Element Cycling Functions of Hydrothermarchaeota in Hydrothermal Sediment.</title>
        <authorList>
            <person name="Zhou Z."/>
            <person name="Liu Y."/>
            <person name="Xu W."/>
            <person name="Pan J."/>
            <person name="Luo Z.H."/>
            <person name="Li M."/>
        </authorList>
    </citation>
    <scope>NUCLEOTIDE SEQUENCE [LARGE SCALE GENOMIC DNA]</scope>
    <source>
        <strain evidence="1">SpSt-468</strain>
    </source>
</reference>
<name>A0A7C3J2J4_9CREN</name>
<evidence type="ECO:0000313" key="1">
    <source>
        <dbReference type="EMBL" id="HFK21055.1"/>
    </source>
</evidence>
<proteinExistence type="predicted"/>
<dbReference type="InterPro" id="IPR009000">
    <property type="entry name" value="Transl_B-barrel_sf"/>
</dbReference>
<protein>
    <submittedName>
        <fullName evidence="1">H/ACA RNA-protein complex protein Gar1</fullName>
    </submittedName>
</protein>
<dbReference type="InterPro" id="IPR038664">
    <property type="entry name" value="Gar1/Naf1_Cbf5-bd_sf"/>
</dbReference>
<organism evidence="1">
    <name type="scientific">Candidatus Methanomethylicus mesodigestus</name>
    <dbReference type="NCBI Taxonomy" id="1867258"/>
    <lineage>
        <taxon>Archaea</taxon>
        <taxon>Thermoproteota</taxon>
        <taxon>Methanosuratincolia</taxon>
        <taxon>Candidatus Methanomethylicales</taxon>
        <taxon>Candidatus Methanomethylicaceae</taxon>
        <taxon>Candidatus Methanomethylicus</taxon>
    </lineage>
</organism>
<dbReference type="SUPFAM" id="SSF50447">
    <property type="entry name" value="Translation proteins"/>
    <property type="match status" value="1"/>
</dbReference>
<dbReference type="AlphaFoldDB" id="A0A7C3J2J4"/>